<feature type="region of interest" description="Disordered" evidence="14">
    <location>
        <begin position="428"/>
        <end position="449"/>
    </location>
</feature>
<evidence type="ECO:0000313" key="18">
    <source>
        <dbReference type="EMBL" id="EMD35075.1"/>
    </source>
</evidence>
<reference evidence="18 19" key="1">
    <citation type="journal article" date="2012" name="Proc. Natl. Acad. Sci. U.S.A.">
        <title>Comparative genomics of Ceriporiopsis subvermispora and Phanerochaete chrysosporium provide insight into selective ligninolysis.</title>
        <authorList>
            <person name="Fernandez-Fueyo E."/>
            <person name="Ruiz-Duenas F.J."/>
            <person name="Ferreira P."/>
            <person name="Floudas D."/>
            <person name="Hibbett D.S."/>
            <person name="Canessa P."/>
            <person name="Larrondo L.F."/>
            <person name="James T.Y."/>
            <person name="Seelenfreund D."/>
            <person name="Lobos S."/>
            <person name="Polanco R."/>
            <person name="Tello M."/>
            <person name="Honda Y."/>
            <person name="Watanabe T."/>
            <person name="Watanabe T."/>
            <person name="Ryu J.S."/>
            <person name="Kubicek C.P."/>
            <person name="Schmoll M."/>
            <person name="Gaskell J."/>
            <person name="Hammel K.E."/>
            <person name="St John F.J."/>
            <person name="Vanden Wymelenberg A."/>
            <person name="Sabat G."/>
            <person name="Splinter BonDurant S."/>
            <person name="Syed K."/>
            <person name="Yadav J.S."/>
            <person name="Doddapaneni H."/>
            <person name="Subramanian V."/>
            <person name="Lavin J.L."/>
            <person name="Oguiza J.A."/>
            <person name="Perez G."/>
            <person name="Pisabarro A.G."/>
            <person name="Ramirez L."/>
            <person name="Santoyo F."/>
            <person name="Master E."/>
            <person name="Coutinho P.M."/>
            <person name="Henrissat B."/>
            <person name="Lombard V."/>
            <person name="Magnuson J.K."/>
            <person name="Kuees U."/>
            <person name="Hori C."/>
            <person name="Igarashi K."/>
            <person name="Samejima M."/>
            <person name="Held B.W."/>
            <person name="Barry K.W."/>
            <person name="LaButti K.M."/>
            <person name="Lapidus A."/>
            <person name="Lindquist E.A."/>
            <person name="Lucas S.M."/>
            <person name="Riley R."/>
            <person name="Salamov A.A."/>
            <person name="Hoffmeister D."/>
            <person name="Schwenk D."/>
            <person name="Hadar Y."/>
            <person name="Yarden O."/>
            <person name="de Vries R.P."/>
            <person name="Wiebenga A."/>
            <person name="Stenlid J."/>
            <person name="Eastwood D."/>
            <person name="Grigoriev I.V."/>
            <person name="Berka R.M."/>
            <person name="Blanchette R.A."/>
            <person name="Kersten P."/>
            <person name="Martinez A.T."/>
            <person name="Vicuna R."/>
            <person name="Cullen D."/>
        </authorList>
    </citation>
    <scope>NUCLEOTIDE SEQUENCE [LARGE SCALE GENOMIC DNA]</scope>
    <source>
        <strain evidence="18 19">B</strain>
    </source>
</reference>
<dbReference type="InterPro" id="IPR008269">
    <property type="entry name" value="Lon_proteolytic"/>
</dbReference>
<dbReference type="GO" id="GO:0006508">
    <property type="term" value="P:proteolysis"/>
    <property type="evidence" value="ECO:0007669"/>
    <property type="project" value="UniProtKB-KW"/>
</dbReference>
<evidence type="ECO:0000256" key="5">
    <source>
        <dbReference type="ARBA" id="ARBA00022840"/>
    </source>
</evidence>
<comment type="catalytic activity">
    <reaction evidence="7">
        <text>Hydrolysis of proteins in presence of ATP.</text>
        <dbReference type="EC" id="3.4.21.53"/>
    </reaction>
</comment>
<dbReference type="Pfam" id="PF05362">
    <property type="entry name" value="Lon_C"/>
    <property type="match status" value="1"/>
</dbReference>
<dbReference type="Gene3D" id="1.20.58.1480">
    <property type="match status" value="1"/>
</dbReference>
<dbReference type="SUPFAM" id="SSF88697">
    <property type="entry name" value="PUA domain-like"/>
    <property type="match status" value="1"/>
</dbReference>
<feature type="domain" description="Lon proteolytic" evidence="16">
    <location>
        <begin position="706"/>
        <end position="896"/>
    </location>
</feature>
<dbReference type="CDD" id="cd19500">
    <property type="entry name" value="RecA-like_Lon"/>
    <property type="match status" value="1"/>
</dbReference>
<dbReference type="GO" id="GO:0016887">
    <property type="term" value="F:ATP hydrolysis activity"/>
    <property type="evidence" value="ECO:0007669"/>
    <property type="project" value="InterPro"/>
</dbReference>
<dbReference type="Pfam" id="PF00004">
    <property type="entry name" value="AAA"/>
    <property type="match status" value="1"/>
</dbReference>
<dbReference type="SMART" id="SM00464">
    <property type="entry name" value="LON"/>
    <property type="match status" value="1"/>
</dbReference>
<dbReference type="InterPro" id="IPR004815">
    <property type="entry name" value="Lon_bac/euk-typ"/>
</dbReference>
<evidence type="ECO:0000256" key="3">
    <source>
        <dbReference type="ARBA" id="ARBA00022801"/>
    </source>
</evidence>
<feature type="chain" id="PRO_5004023914" description="Lon protease homolog" evidence="15">
    <location>
        <begin position="24"/>
        <end position="912"/>
    </location>
</feature>
<evidence type="ECO:0000256" key="6">
    <source>
        <dbReference type="ARBA" id="ARBA00023140"/>
    </source>
</evidence>
<evidence type="ECO:0000256" key="13">
    <source>
        <dbReference type="RuleBase" id="RU000592"/>
    </source>
</evidence>
<dbReference type="InterPro" id="IPR046336">
    <property type="entry name" value="Lon_prtase_N_sf"/>
</dbReference>
<sequence>MSTATLPVLALPAPLVLLPTARLTLPIPRAAGEVLLELIHETETQPVVAAVPLVSSDPPALHPWGTAARVVRLVRPPSRTSKQPFLLTLHGLSRVRILDEGKGTFSPASGVVERTVEYVTADGAPSQESIATFKAAAHKLLDRMAQDSTQQSRKDSYNKIANMLDELSDQRVPWMADLLVAGLNTEHGDRLDYLQAVTPEDRVKRATELCVKHASISEVTRKIAQSVDESLSKQQKEFFLRQQLAAIQRELHNLTRGNAAGPPPLVEGTAGGRSELDDDEQAEQDDMADVRARIEAMAHGSEERKMAVREWRRLKRIPQGSVEHGVIRNYLDWLTSIPWPSSANTAQTSIALDKLKDRTFLTNARKQLDEDHFGLEKIKKRLIEYLAVIRLKGLQEAERDAQNAQIEAPQSPEARSVALVKAGPNTEVHQQGAVTKVSPPVVSQSPPHKAQKRVKGPILLFVGPPGTGKTSLGQSIARALDRPFQRISLGGVRDEAEIRGHRRTYVASGPGNIVQALRKAGRPDPVILLDEIDKVGQSNFHGDPAAALLEVLDPEQNHSFNDHYINVPIDLSQVLFICTSNTLETISAPLLDRCEIVQLSGYTYDEKMHIARKFLLPKQLQANGLTAEHVKLTEPALLHVATHYTREAGVRSLERAIGAVVRHKAVEWAEHTDGTRKGEYRAIVEEHELEKILGIARWDEEEREREERRGLVYGLVVTGMGEGGILPVETTVVPGSGKLRLTGSLGEVIKESGELALSWVKAHAYDLYITKTRFQDPLKVQDPVDIHLHLPSGAVKKDGPSAGVAMTCAMVSLLTGACVPSNVAMTGEITLRGRVGAVGGIKEKVLGAHRAQVTKVILPWSNRKDVEHDVPLEIRADMQFVFVRTIQEALEAAFGKGVIGWRRNDVLVESRL</sequence>
<evidence type="ECO:0000256" key="12">
    <source>
        <dbReference type="RuleBase" id="RU000591"/>
    </source>
</evidence>
<feature type="compositionally biased region" description="Acidic residues" evidence="14">
    <location>
        <begin position="276"/>
        <end position="285"/>
    </location>
</feature>
<dbReference type="InterPro" id="IPR015947">
    <property type="entry name" value="PUA-like_sf"/>
</dbReference>
<dbReference type="EC" id="3.4.21.-" evidence="8 13"/>
<dbReference type="Gene3D" id="1.10.8.60">
    <property type="match status" value="1"/>
</dbReference>
<protein>
    <recommendedName>
        <fullName evidence="8 13">Lon protease homolog</fullName>
        <ecNumber evidence="8 13">3.4.21.-</ecNumber>
    </recommendedName>
</protein>
<dbReference type="PIRSF" id="PIRSF001174">
    <property type="entry name" value="Lon_proteas"/>
    <property type="match status" value="1"/>
</dbReference>
<keyword evidence="5 8" id="KW-0067">ATP-binding</keyword>
<feature type="active site" evidence="9 11">
    <location>
        <position position="801"/>
    </location>
</feature>
<evidence type="ECO:0000313" key="19">
    <source>
        <dbReference type="Proteomes" id="UP000016930"/>
    </source>
</evidence>
<dbReference type="PROSITE" id="PS51786">
    <property type="entry name" value="LON_PROTEOLYTIC"/>
    <property type="match status" value="1"/>
</dbReference>
<dbReference type="GO" id="GO:0030163">
    <property type="term" value="P:protein catabolic process"/>
    <property type="evidence" value="ECO:0007669"/>
    <property type="project" value="InterPro"/>
</dbReference>
<comment type="similarity">
    <text evidence="8 11 12">Belongs to the peptidase S16 family.</text>
</comment>
<evidence type="ECO:0000256" key="8">
    <source>
        <dbReference type="PIRNR" id="PIRNR001174"/>
    </source>
</evidence>
<evidence type="ECO:0000256" key="11">
    <source>
        <dbReference type="PROSITE-ProRule" id="PRU01122"/>
    </source>
</evidence>
<dbReference type="PANTHER" id="PTHR10046">
    <property type="entry name" value="ATP DEPENDENT LON PROTEASE FAMILY MEMBER"/>
    <property type="match status" value="1"/>
</dbReference>
<dbReference type="OrthoDB" id="2411602at2759"/>
<proteinExistence type="inferred from homology"/>
<dbReference type="InterPro" id="IPR014721">
    <property type="entry name" value="Ribsml_uS5_D2-typ_fold_subgr"/>
</dbReference>
<name>M2QSR0_CERS8</name>
<dbReference type="PROSITE" id="PS01046">
    <property type="entry name" value="LON_SER"/>
    <property type="match status" value="1"/>
</dbReference>
<accession>M2QSR0</accession>
<dbReference type="Gene3D" id="2.30.130.40">
    <property type="entry name" value="LON domain-like"/>
    <property type="match status" value="1"/>
</dbReference>
<dbReference type="InterPro" id="IPR008268">
    <property type="entry name" value="Peptidase_S16_AS"/>
</dbReference>
<keyword evidence="4 8" id="KW-0720">Serine protease</keyword>
<dbReference type="InterPro" id="IPR003111">
    <property type="entry name" value="Lon_prtase_N"/>
</dbReference>
<dbReference type="SMART" id="SM00382">
    <property type="entry name" value="AAA"/>
    <property type="match status" value="1"/>
</dbReference>
<dbReference type="InterPro" id="IPR003593">
    <property type="entry name" value="AAA+_ATPase"/>
</dbReference>
<evidence type="ECO:0000256" key="15">
    <source>
        <dbReference type="SAM" id="SignalP"/>
    </source>
</evidence>
<dbReference type="AlphaFoldDB" id="M2QSR0"/>
<dbReference type="GO" id="GO:0005524">
    <property type="term" value="F:ATP binding"/>
    <property type="evidence" value="ECO:0007669"/>
    <property type="project" value="UniProtKB-KW"/>
</dbReference>
<keyword evidence="1 8" id="KW-0645">Protease</keyword>
<feature type="domain" description="Lon N-terminal" evidence="17">
    <location>
        <begin position="6"/>
        <end position="214"/>
    </location>
</feature>
<dbReference type="GO" id="GO:0004252">
    <property type="term" value="F:serine-type endopeptidase activity"/>
    <property type="evidence" value="ECO:0007669"/>
    <property type="project" value="UniProtKB-UniRule"/>
</dbReference>
<dbReference type="FunFam" id="1.10.8.60:FF:000091">
    <property type="entry name" value="Lon protease homolog 2, peroxisomal"/>
    <property type="match status" value="1"/>
</dbReference>
<dbReference type="GO" id="GO:0004176">
    <property type="term" value="F:ATP-dependent peptidase activity"/>
    <property type="evidence" value="ECO:0007669"/>
    <property type="project" value="UniProtKB-UniRule"/>
</dbReference>
<keyword evidence="15" id="KW-0732">Signal</keyword>
<evidence type="ECO:0000256" key="10">
    <source>
        <dbReference type="PIRSR" id="PIRSR001174-2"/>
    </source>
</evidence>
<dbReference type="InterPro" id="IPR027417">
    <property type="entry name" value="P-loop_NTPase"/>
</dbReference>
<dbReference type="PRINTS" id="PR00830">
    <property type="entry name" value="ENDOLAPTASE"/>
</dbReference>
<dbReference type="Proteomes" id="UP000016930">
    <property type="component" value="Unassembled WGS sequence"/>
</dbReference>
<feature type="region of interest" description="Disordered" evidence="14">
    <location>
        <begin position="254"/>
        <end position="285"/>
    </location>
</feature>
<keyword evidence="2 8" id="KW-0547">Nucleotide-binding</keyword>
<keyword evidence="3 8" id="KW-0378">Hydrolase</keyword>
<evidence type="ECO:0000256" key="4">
    <source>
        <dbReference type="ARBA" id="ARBA00022825"/>
    </source>
</evidence>
<feature type="active site" evidence="9 11">
    <location>
        <position position="844"/>
    </location>
</feature>
<dbReference type="STRING" id="914234.M2QSR0"/>
<dbReference type="Gene3D" id="3.40.50.300">
    <property type="entry name" value="P-loop containing nucleotide triphosphate hydrolases"/>
    <property type="match status" value="1"/>
</dbReference>
<dbReference type="HOGENOM" id="CLU_004109_4_0_1"/>
<evidence type="ECO:0000259" key="17">
    <source>
        <dbReference type="PROSITE" id="PS51787"/>
    </source>
</evidence>
<evidence type="ECO:0000256" key="2">
    <source>
        <dbReference type="ARBA" id="ARBA00022741"/>
    </source>
</evidence>
<organism evidence="18 19">
    <name type="scientific">Ceriporiopsis subvermispora (strain B)</name>
    <name type="common">White-rot fungus</name>
    <name type="synonym">Gelatoporia subvermispora</name>
    <dbReference type="NCBI Taxonomy" id="914234"/>
    <lineage>
        <taxon>Eukaryota</taxon>
        <taxon>Fungi</taxon>
        <taxon>Dikarya</taxon>
        <taxon>Basidiomycota</taxon>
        <taxon>Agaricomycotina</taxon>
        <taxon>Agaricomycetes</taxon>
        <taxon>Polyporales</taxon>
        <taxon>Gelatoporiaceae</taxon>
        <taxon>Gelatoporia</taxon>
    </lineage>
</organism>
<dbReference type="InterPro" id="IPR020568">
    <property type="entry name" value="Ribosomal_Su5_D2-typ_SF"/>
</dbReference>
<dbReference type="Gene3D" id="1.20.5.5270">
    <property type="match status" value="1"/>
</dbReference>
<evidence type="ECO:0000259" key="16">
    <source>
        <dbReference type="PROSITE" id="PS51786"/>
    </source>
</evidence>
<dbReference type="Pfam" id="PF22667">
    <property type="entry name" value="Lon_lid"/>
    <property type="match status" value="1"/>
</dbReference>
<dbReference type="SUPFAM" id="SSF52540">
    <property type="entry name" value="P-loop containing nucleoside triphosphate hydrolases"/>
    <property type="match status" value="1"/>
</dbReference>
<evidence type="ECO:0000256" key="14">
    <source>
        <dbReference type="SAM" id="MobiDB-lite"/>
    </source>
</evidence>
<feature type="compositionally biased region" description="Low complexity" evidence="14">
    <location>
        <begin position="437"/>
        <end position="447"/>
    </location>
</feature>
<dbReference type="Pfam" id="PF02190">
    <property type="entry name" value="LON_substr_bdg"/>
    <property type="match status" value="1"/>
</dbReference>
<dbReference type="SUPFAM" id="SSF54211">
    <property type="entry name" value="Ribosomal protein S5 domain 2-like"/>
    <property type="match status" value="1"/>
</dbReference>
<dbReference type="InterPro" id="IPR003959">
    <property type="entry name" value="ATPase_AAA_core"/>
</dbReference>
<keyword evidence="19" id="KW-1185">Reference proteome</keyword>
<gene>
    <name evidence="18" type="ORF">CERSUDRAFT_116571</name>
</gene>
<dbReference type="EMBL" id="KB445801">
    <property type="protein sequence ID" value="EMD35075.1"/>
    <property type="molecule type" value="Genomic_DNA"/>
</dbReference>
<dbReference type="FunFam" id="3.40.50.300:FF:000021">
    <property type="entry name" value="Lon protease homolog"/>
    <property type="match status" value="1"/>
</dbReference>
<evidence type="ECO:0000256" key="1">
    <source>
        <dbReference type="ARBA" id="ARBA00022670"/>
    </source>
</evidence>
<dbReference type="PROSITE" id="PS51787">
    <property type="entry name" value="LON_N"/>
    <property type="match status" value="1"/>
</dbReference>
<evidence type="ECO:0000256" key="7">
    <source>
        <dbReference type="ARBA" id="ARBA00050665"/>
    </source>
</evidence>
<evidence type="ECO:0000256" key="9">
    <source>
        <dbReference type="PIRSR" id="PIRSR001174-1"/>
    </source>
</evidence>
<feature type="signal peptide" evidence="15">
    <location>
        <begin position="1"/>
        <end position="23"/>
    </location>
</feature>
<keyword evidence="6" id="KW-0576">Peroxisome</keyword>
<dbReference type="InterPro" id="IPR027065">
    <property type="entry name" value="Lon_Prtase"/>
</dbReference>
<dbReference type="Gene3D" id="3.30.230.10">
    <property type="match status" value="1"/>
</dbReference>
<feature type="binding site" evidence="10">
    <location>
        <begin position="463"/>
        <end position="470"/>
    </location>
    <ligand>
        <name>ATP</name>
        <dbReference type="ChEBI" id="CHEBI:30616"/>
    </ligand>
</feature>
<dbReference type="InterPro" id="IPR054594">
    <property type="entry name" value="Lon_lid"/>
</dbReference>